<name>A0A132NSP9_GIAIN</name>
<evidence type="ECO:0000313" key="2">
    <source>
        <dbReference type="EMBL" id="KWX13101.1"/>
    </source>
</evidence>
<dbReference type="OrthoDB" id="10256088at2759"/>
<reference evidence="2 3" key="1">
    <citation type="journal article" date="2015" name="Mol. Biochem. Parasitol.">
        <title>Identification of polymorphic genes for use in assemblage B genotyping assays through comparative genomics of multiple assemblage B Giardia duodenalis isolates.</title>
        <authorList>
            <person name="Wielinga C."/>
            <person name="Thompson R.C."/>
            <person name="Monis P."/>
            <person name="Ryan U."/>
        </authorList>
    </citation>
    <scope>NUCLEOTIDE SEQUENCE [LARGE SCALE GENOMIC DNA]</scope>
    <source>
        <strain evidence="2 3">BAH15c1</strain>
    </source>
</reference>
<evidence type="ECO:0000256" key="1">
    <source>
        <dbReference type="SAM" id="MobiDB-lite"/>
    </source>
</evidence>
<dbReference type="EMBL" id="JXTI01000084">
    <property type="protein sequence ID" value="KWX13101.1"/>
    <property type="molecule type" value="Genomic_DNA"/>
</dbReference>
<protein>
    <submittedName>
        <fullName evidence="2">Uncharacterized protein</fullName>
    </submittedName>
</protein>
<accession>A0A132NSP9</accession>
<evidence type="ECO:0000313" key="3">
    <source>
        <dbReference type="Proteomes" id="UP000070089"/>
    </source>
</evidence>
<organism evidence="2 3">
    <name type="scientific">Giardia duodenalis assemblage B</name>
    <dbReference type="NCBI Taxonomy" id="1394984"/>
    <lineage>
        <taxon>Eukaryota</taxon>
        <taxon>Metamonada</taxon>
        <taxon>Diplomonadida</taxon>
        <taxon>Hexamitidae</taxon>
        <taxon>Giardiinae</taxon>
        <taxon>Giardia</taxon>
    </lineage>
</organism>
<feature type="compositionally biased region" description="Polar residues" evidence="1">
    <location>
        <begin position="259"/>
        <end position="281"/>
    </location>
</feature>
<dbReference type="VEuPathDB" id="GiardiaDB:QR46_2926"/>
<comment type="caution">
    <text evidence="2">The sequence shown here is derived from an EMBL/GenBank/DDBJ whole genome shotgun (WGS) entry which is preliminary data.</text>
</comment>
<gene>
    <name evidence="2" type="ORF">QR46_2926</name>
</gene>
<feature type="region of interest" description="Disordered" evidence="1">
    <location>
        <begin position="251"/>
        <end position="281"/>
    </location>
</feature>
<dbReference type="Proteomes" id="UP000070089">
    <property type="component" value="Unassembled WGS sequence"/>
</dbReference>
<sequence>MLAYVHQTAKELMTIIGPTLKHDLSPFSLLSTVVDARSQSPRSYYAYLLLNENQTMLSPSQMEGERMPLVLANTFLPILSAEIDNILNNRSLLWPVAADFLYSLVESSHVPLGSFHITHTMKRNLVPEHHTSIFRPQQSLFEYLRHVEKHPVQSRWLVILFWAYPTFRWILSLIISAFLLGCAEESVRQMGAISTNPSIHHDFTGIEFYSFKEIEERFCQTCITKHRASSQARRAMSGRAIKSARCSRTITESTRSSRAPSTVQTTAIQSQVSSPQHLGRSRASSTAHYLCPESTLTITDLEYHDNDIYSTRLHLTLTLPPSDLSLSFAELLHAMQRKAKKQGYLSLLKSSLQSIMSNTLKEQQWKLPPVTLLSVFEPFCNLCIEQDQRLCLESPSLTHLIMKRLGMSPDEGFTWKARTLSFNPDNDKMLFTVAAARYYDRFGEYLYAMDRKLAKFNLAPVILGPAFYGYRFFIDRALVVEKLGHWNTINLSKLIRTTSLDGAQSSDMTLFASSGSKTRINRQIPLEFVFMQLILTVLQQWGELKKALFDPLSDRVERALIHEFEYTVTLHALTPIEELIQSTIEMCPLLQQHMPTLVLLSNAIEALERRFFAEGVDVREKLLSIKAYILQLIENQLEIIHNDFQILLEFKYNQVQARRSIRNKANYTQSLTNLIAQPEAYAIGCLFESLLSLHLGTHNPETLSHILQEYANKITHLLKEILRAFFEYSAISAQLTLTSEVDQLIRQLSECHILCSLMSIGVNSLDTDGHIANAITQQIKGLFAKLCAVLTEKGIITRIDQIEYLRALKRSHMIHKQLLIRLEHIETL</sequence>
<proteinExistence type="predicted"/>
<dbReference type="AlphaFoldDB" id="A0A132NSP9"/>